<reference evidence="2 3" key="1">
    <citation type="submission" date="2018-02" db="EMBL/GenBank/DDBJ databases">
        <title>Subsurface microbial communities from deep shales in Ohio and West Virginia, USA.</title>
        <authorList>
            <person name="Wrighton K."/>
        </authorList>
    </citation>
    <scope>NUCLEOTIDE SEQUENCE [LARGE SCALE GENOMIC DNA]</scope>
    <source>
        <strain evidence="2 3">OWC-G53F</strain>
    </source>
</reference>
<dbReference type="OrthoDB" id="5565352at2"/>
<gene>
    <name evidence="2" type="ORF">B0F88_103285</name>
</gene>
<dbReference type="RefSeq" id="WP_104422936.1">
    <property type="nucleotide sequence ID" value="NZ_PTIY01000003.1"/>
</dbReference>
<accession>A0A2S6H5W1</accession>
<organism evidence="2 3">
    <name type="scientific">Methylobacter tundripaludum</name>
    <dbReference type="NCBI Taxonomy" id="173365"/>
    <lineage>
        <taxon>Bacteria</taxon>
        <taxon>Pseudomonadati</taxon>
        <taxon>Pseudomonadota</taxon>
        <taxon>Gammaproteobacteria</taxon>
        <taxon>Methylococcales</taxon>
        <taxon>Methylococcaceae</taxon>
        <taxon>Methylobacter</taxon>
    </lineage>
</organism>
<dbReference type="EMBL" id="PTIY01000003">
    <property type="protein sequence ID" value="PPK72847.1"/>
    <property type="molecule type" value="Genomic_DNA"/>
</dbReference>
<evidence type="ECO:0000313" key="3">
    <source>
        <dbReference type="Proteomes" id="UP000238071"/>
    </source>
</evidence>
<keyword evidence="3" id="KW-1185">Reference proteome</keyword>
<protein>
    <submittedName>
        <fullName evidence="2">Uncharacterized protein</fullName>
    </submittedName>
</protein>
<proteinExistence type="predicted"/>
<evidence type="ECO:0000313" key="2">
    <source>
        <dbReference type="EMBL" id="PPK72847.1"/>
    </source>
</evidence>
<feature type="coiled-coil region" evidence="1">
    <location>
        <begin position="12"/>
        <end position="42"/>
    </location>
</feature>
<name>A0A2S6H5W1_9GAMM</name>
<sequence>MGSDNGAKTGRLAKLTQLEKEVAKLSEQLKENKKTISMLKKSLAERDLRIHELESKLIYAQQSLLKKTIFTIHQCRDQIKNGIDEKIINPALTQIQQQIEVIQGIVYEAKDLISKKKVLIHENIQTTSNIVHQCPDHAIRYFEKWVVEPSRRIVELADGNVKNSQALVEQKIIYPGKLWYDKAVATASSLPTEGQVIFQVWVAEPAMHKLEALLGIRKELRANADALLKGLIGRLKSRAEQGLENAVEAVKKSQFWDGKGKMEAAQ</sequence>
<keyword evidence="1" id="KW-0175">Coiled coil</keyword>
<comment type="caution">
    <text evidence="2">The sequence shown here is derived from an EMBL/GenBank/DDBJ whole genome shotgun (WGS) entry which is preliminary data.</text>
</comment>
<dbReference type="AlphaFoldDB" id="A0A2S6H5W1"/>
<evidence type="ECO:0000256" key="1">
    <source>
        <dbReference type="SAM" id="Coils"/>
    </source>
</evidence>
<dbReference type="Proteomes" id="UP000238071">
    <property type="component" value="Unassembled WGS sequence"/>
</dbReference>